<evidence type="ECO:0000256" key="1">
    <source>
        <dbReference type="SAM" id="Phobius"/>
    </source>
</evidence>
<accession>A0AAN7Q0E3</accession>
<feature type="transmembrane region" description="Helical" evidence="1">
    <location>
        <begin position="111"/>
        <end position="131"/>
    </location>
</feature>
<comment type="caution">
    <text evidence="2">The sequence shown here is derived from an EMBL/GenBank/DDBJ whole genome shotgun (WGS) entry which is preliminary data.</text>
</comment>
<keyword evidence="3" id="KW-1185">Reference proteome</keyword>
<name>A0AAN7Q0E3_9COLE</name>
<protein>
    <submittedName>
        <fullName evidence="2">Uncharacterized protein</fullName>
    </submittedName>
</protein>
<keyword evidence="1" id="KW-0472">Membrane</keyword>
<feature type="transmembrane region" description="Helical" evidence="1">
    <location>
        <begin position="16"/>
        <end position="34"/>
    </location>
</feature>
<evidence type="ECO:0000313" key="3">
    <source>
        <dbReference type="Proteomes" id="UP001353858"/>
    </source>
</evidence>
<dbReference type="EMBL" id="JARPUR010000006">
    <property type="protein sequence ID" value="KAK4874685.1"/>
    <property type="molecule type" value="Genomic_DNA"/>
</dbReference>
<reference evidence="3" key="1">
    <citation type="submission" date="2023-01" db="EMBL/GenBank/DDBJ databases">
        <title>Key to firefly adult light organ development and bioluminescence: homeobox transcription factors regulate luciferase expression and transportation to peroxisome.</title>
        <authorList>
            <person name="Fu X."/>
        </authorList>
    </citation>
    <scope>NUCLEOTIDE SEQUENCE [LARGE SCALE GENOMIC DNA]</scope>
</reference>
<organism evidence="2 3">
    <name type="scientific">Aquatica leii</name>
    <dbReference type="NCBI Taxonomy" id="1421715"/>
    <lineage>
        <taxon>Eukaryota</taxon>
        <taxon>Metazoa</taxon>
        <taxon>Ecdysozoa</taxon>
        <taxon>Arthropoda</taxon>
        <taxon>Hexapoda</taxon>
        <taxon>Insecta</taxon>
        <taxon>Pterygota</taxon>
        <taxon>Neoptera</taxon>
        <taxon>Endopterygota</taxon>
        <taxon>Coleoptera</taxon>
        <taxon>Polyphaga</taxon>
        <taxon>Elateriformia</taxon>
        <taxon>Elateroidea</taxon>
        <taxon>Lampyridae</taxon>
        <taxon>Luciolinae</taxon>
        <taxon>Aquatica</taxon>
    </lineage>
</organism>
<keyword evidence="1" id="KW-1133">Transmembrane helix</keyword>
<gene>
    <name evidence="2" type="ORF">RN001_014045</name>
</gene>
<dbReference type="Proteomes" id="UP001353858">
    <property type="component" value="Unassembled WGS sequence"/>
</dbReference>
<keyword evidence="1" id="KW-0812">Transmembrane</keyword>
<proteinExistence type="predicted"/>
<dbReference type="AlphaFoldDB" id="A0AAN7Q0E3"/>
<feature type="transmembrane region" description="Helical" evidence="1">
    <location>
        <begin position="143"/>
        <end position="160"/>
    </location>
</feature>
<sequence>MHFLGYYFGLSKQTEVFLLTVIGICCTILDKSLINLNTNLRKVSDSVLKHLSFSILTRIYIKYILSGVLFVRSFTVHLYLAFYIVMLWPIIFEERPALLLPWLMVGVIRSLLMSAVTLMVGIYACVVPRFYKSVCIEYVLTQLLDYGPSYYLWFSIFSYYQELKAVTNVEIIMKPSYNSDELALRRRKVRSMTENSELKRRIALDDESNLFSVSTIQNLVQRLTVHLPKISRSLDTLLTSMAAEAALMGVCEDTRSEVINATVQEKAKKLLKLTDSDILDAKLHKDSNESNLFSESMLLICNIDEKNAKLQALSKELTSDSLKTTQSERRIANPNHKLVVSSDILSNVSEIEIRPVLNYSTTSLNTVKDVLSISDKVLQQDIDKKILSSSKSLIPMRVQHYNAPILTYYVDVANQSENYPNTICGATQAPSQHKPKKNFRVRDFTCQASTLSKNILQLSNLDFLKNTRYKSQSPPKATHVDSVNRYVELQKNECSYSSTVSTTTAETLHEKCDAKNMPPFKSDGYTVAYLANKKKMKKTQPFAEDV</sequence>
<evidence type="ECO:0000313" key="2">
    <source>
        <dbReference type="EMBL" id="KAK4874685.1"/>
    </source>
</evidence>
<feature type="transmembrane region" description="Helical" evidence="1">
    <location>
        <begin position="63"/>
        <end position="91"/>
    </location>
</feature>